<dbReference type="Pfam" id="PF06032">
    <property type="entry name" value="S-Me-THD_N"/>
    <property type="match status" value="1"/>
</dbReference>
<keyword evidence="4" id="KW-1185">Reference proteome</keyword>
<evidence type="ECO:0000313" key="4">
    <source>
        <dbReference type="Proteomes" id="UP000307956"/>
    </source>
</evidence>
<organism evidence="3 4">
    <name type="scientific">Pseudothauera rhizosphaerae</name>
    <dbReference type="NCBI Taxonomy" id="2565932"/>
    <lineage>
        <taxon>Bacteria</taxon>
        <taxon>Pseudomonadati</taxon>
        <taxon>Pseudomonadota</taxon>
        <taxon>Betaproteobacteria</taxon>
        <taxon>Rhodocyclales</taxon>
        <taxon>Zoogloeaceae</taxon>
        <taxon>Pseudothauera</taxon>
    </lineage>
</organism>
<dbReference type="Gene3D" id="3.40.1610.10">
    <property type="entry name" value="CV3147-like domain"/>
    <property type="match status" value="1"/>
</dbReference>
<dbReference type="Pfam" id="PF20906">
    <property type="entry name" value="S-Me-THD_C"/>
    <property type="match status" value="1"/>
</dbReference>
<dbReference type="InterPro" id="IPR010318">
    <property type="entry name" value="S-Me-THD_N"/>
</dbReference>
<dbReference type="InterPro" id="IPR024071">
    <property type="entry name" value="S-Me-THD_C_sf"/>
</dbReference>
<accession>A0A4S4AN26</accession>
<dbReference type="AlphaFoldDB" id="A0A4S4AN26"/>
<dbReference type="InterPro" id="IPR048350">
    <property type="entry name" value="S-Me-THD-like_C"/>
</dbReference>
<name>A0A4S4AN26_9RHOO</name>
<protein>
    <submittedName>
        <fullName evidence="3">DUF917 domain-containing protein</fullName>
    </submittedName>
</protein>
<reference evidence="3 4" key="1">
    <citation type="submission" date="2019-04" db="EMBL/GenBank/DDBJ databases">
        <title>Azoarcus rhizosphaerae sp. nov. isolated from rhizosphere of Ficus religiosa.</title>
        <authorList>
            <person name="Lin S.-Y."/>
            <person name="Hameed A."/>
            <person name="Hsu Y.-H."/>
            <person name="Young C.-C."/>
        </authorList>
    </citation>
    <scope>NUCLEOTIDE SEQUENCE [LARGE SCALE GENOMIC DNA]</scope>
    <source>
        <strain evidence="3 4">CC-YHH848</strain>
    </source>
</reference>
<evidence type="ECO:0000313" key="3">
    <source>
        <dbReference type="EMBL" id="THF60948.1"/>
    </source>
</evidence>
<dbReference type="EMBL" id="SSOD01000008">
    <property type="protein sequence ID" value="THF60948.1"/>
    <property type="molecule type" value="Genomic_DNA"/>
</dbReference>
<dbReference type="Proteomes" id="UP000307956">
    <property type="component" value="Unassembled WGS sequence"/>
</dbReference>
<proteinExistence type="predicted"/>
<gene>
    <name evidence="3" type="ORF">E6O51_12015</name>
</gene>
<evidence type="ECO:0000259" key="2">
    <source>
        <dbReference type="Pfam" id="PF20906"/>
    </source>
</evidence>
<dbReference type="RefSeq" id="WP_136385222.1">
    <property type="nucleotide sequence ID" value="NZ_SSOD01000008.1"/>
</dbReference>
<dbReference type="Gene3D" id="2.40.390.10">
    <property type="entry name" value="CV3147-like"/>
    <property type="match status" value="1"/>
</dbReference>
<dbReference type="OrthoDB" id="7441206at2"/>
<evidence type="ECO:0000259" key="1">
    <source>
        <dbReference type="Pfam" id="PF06032"/>
    </source>
</evidence>
<comment type="caution">
    <text evidence="3">The sequence shown here is derived from an EMBL/GenBank/DDBJ whole genome shotgun (WGS) entry which is preliminary data.</text>
</comment>
<dbReference type="SUPFAM" id="SSF160991">
    <property type="entry name" value="CV3147-like"/>
    <property type="match status" value="1"/>
</dbReference>
<feature type="domain" description="S-Me-THD-like C-terminal" evidence="2">
    <location>
        <begin position="176"/>
        <end position="344"/>
    </location>
</feature>
<dbReference type="InterPro" id="IPR027479">
    <property type="entry name" value="S-Me-THD_N_sf"/>
</dbReference>
<feature type="domain" description="S-Me-THD N-terminal" evidence="1">
    <location>
        <begin position="11"/>
        <end position="156"/>
    </location>
</feature>
<sequence>MNDKTLDSIALHDLLTGAALLGGGGGGPRAGAKPLIDYIEQLGRPVRLNALSELPATLWAGVVAGIGAPAAATHGPAFTTAPRQAFTRLAAASGRQLLAVLPGETGAMNSIIPALVAAQLGLPLVDADSAGRALPTLGLAAYNFAAPPNPLVLANEPAEGTNAVEAVLDTPTPADADALVRGLVETTAFGEEGAFSTWALQIGQLAGACVAGSVSRAIRVGAALRRAKAIGSDPIAAVRDALGGRLVVLASGPITAVATREGGGFDMSRVILHDDTADVAVIAQNENLLAWRTDKDAPLAAAPDTLAWLTADGEPLSNAEITAQTVGTRVHLLGIPADPLLRREPLAGRFTQLLAQVGFFGNAPVLLWGGDRFVTTQDSVR</sequence>